<dbReference type="GO" id="GO:0009535">
    <property type="term" value="C:chloroplast thylakoid membrane"/>
    <property type="evidence" value="ECO:0007669"/>
    <property type="project" value="TreeGrafter"/>
</dbReference>
<dbReference type="OrthoDB" id="1937988at2759"/>
<feature type="compositionally biased region" description="Basic and acidic residues" evidence="1">
    <location>
        <begin position="79"/>
        <end position="91"/>
    </location>
</feature>
<sequence length="187" mass="19807">MVVLTFSSLLPQIPPRTTFSLPAPPHVSRFIHIQSRSSRPSPVLAFASVRHPARSSAQENGGGGASLEEEDAAAGGETFGEKKEGAEETFGRKKKGAEQAAPFATAEEIKEMMEAKKKSSAPDLWGGVVEEVREIEWPAFGKILSTTGVVLAVIAGSSIALLTVNAILAEISDRVFAGRGVQDFFLG</sequence>
<dbReference type="AlphaFoldDB" id="A0A8K0HZM5"/>
<proteinExistence type="predicted"/>
<evidence type="ECO:0000256" key="1">
    <source>
        <dbReference type="SAM" id="MobiDB-lite"/>
    </source>
</evidence>
<name>A0A8K0HZM5_COCNU</name>
<evidence type="ECO:0000313" key="2">
    <source>
        <dbReference type="EMBL" id="KAG1331261.1"/>
    </source>
</evidence>
<reference evidence="2" key="1">
    <citation type="journal article" date="2017" name="Gigascience">
        <title>The genome draft of coconut (Cocos nucifera).</title>
        <authorList>
            <person name="Xiao Y."/>
            <person name="Xu P."/>
            <person name="Fan H."/>
            <person name="Baudouin L."/>
            <person name="Xia W."/>
            <person name="Bocs S."/>
            <person name="Xu J."/>
            <person name="Li Q."/>
            <person name="Guo A."/>
            <person name="Zhou L."/>
            <person name="Li J."/>
            <person name="Wu Y."/>
            <person name="Ma Z."/>
            <person name="Armero A."/>
            <person name="Issali A.E."/>
            <person name="Liu N."/>
            <person name="Peng M."/>
            <person name="Yang Y."/>
        </authorList>
    </citation>
    <scope>NUCLEOTIDE SEQUENCE</scope>
    <source>
        <tissue evidence="2">Spear leaf of Hainan Tall coconut</tissue>
    </source>
</reference>
<protein>
    <submittedName>
        <fullName evidence="2">Preprotein translocase subunit SECE1</fullName>
    </submittedName>
</protein>
<dbReference type="EMBL" id="CM017873">
    <property type="protein sequence ID" value="KAG1331261.1"/>
    <property type="molecule type" value="Genomic_DNA"/>
</dbReference>
<gene>
    <name evidence="2" type="ORF">COCNU_02G012290</name>
</gene>
<dbReference type="PANTHER" id="PTHR37240">
    <property type="entry name" value="PREPROTEIN TRANSLOCASE SUBUNIT SECE1"/>
    <property type="match status" value="1"/>
</dbReference>
<organism evidence="2 3">
    <name type="scientific">Cocos nucifera</name>
    <name type="common">Coconut palm</name>
    <dbReference type="NCBI Taxonomy" id="13894"/>
    <lineage>
        <taxon>Eukaryota</taxon>
        <taxon>Viridiplantae</taxon>
        <taxon>Streptophyta</taxon>
        <taxon>Embryophyta</taxon>
        <taxon>Tracheophyta</taxon>
        <taxon>Spermatophyta</taxon>
        <taxon>Magnoliopsida</taxon>
        <taxon>Liliopsida</taxon>
        <taxon>Arecaceae</taxon>
        <taxon>Arecoideae</taxon>
        <taxon>Cocoseae</taxon>
        <taxon>Attaleinae</taxon>
        <taxon>Cocos</taxon>
    </lineage>
</organism>
<reference evidence="2" key="2">
    <citation type="submission" date="2019-07" db="EMBL/GenBank/DDBJ databases">
        <authorList>
            <person name="Yang Y."/>
            <person name="Bocs S."/>
            <person name="Baudouin L."/>
        </authorList>
    </citation>
    <scope>NUCLEOTIDE SEQUENCE</scope>
    <source>
        <tissue evidence="2">Spear leaf of Hainan Tall coconut</tissue>
    </source>
</reference>
<accession>A0A8K0HZM5</accession>
<dbReference type="PANTHER" id="PTHR37240:SF1">
    <property type="entry name" value="PREPROTEIN TRANSLOCASE SUBUNIT SECE1"/>
    <property type="match status" value="1"/>
</dbReference>
<dbReference type="InterPro" id="IPR055330">
    <property type="entry name" value="SECE1-like"/>
</dbReference>
<dbReference type="Proteomes" id="UP000797356">
    <property type="component" value="Chromosome 2"/>
</dbReference>
<keyword evidence="3" id="KW-1185">Reference proteome</keyword>
<comment type="caution">
    <text evidence="2">The sequence shown here is derived from an EMBL/GenBank/DDBJ whole genome shotgun (WGS) entry which is preliminary data.</text>
</comment>
<evidence type="ECO:0000313" key="3">
    <source>
        <dbReference type="Proteomes" id="UP000797356"/>
    </source>
</evidence>
<feature type="region of interest" description="Disordered" evidence="1">
    <location>
        <begin position="51"/>
        <end position="101"/>
    </location>
</feature>